<sequence length="121" mass="14126">KKQRFNHPSGSQPPSAFWDNFSKLWLTKRALRELDRRNRQATLSPSHPPHRRARRPVTRQIIAEQKTNCQAAHCSDYLSHCTPRIWKNIRVFARHGGPDLSDLRNVCMALHSYAMLFSRPV</sequence>
<protein>
    <submittedName>
        <fullName evidence="2">Uncharacterized protein</fullName>
    </submittedName>
</protein>
<proteinExistence type="predicted"/>
<dbReference type="EMBL" id="MU005569">
    <property type="protein sequence ID" value="KAF2691383.1"/>
    <property type="molecule type" value="Genomic_DNA"/>
</dbReference>
<keyword evidence="3" id="KW-1185">Reference proteome</keyword>
<name>A0A6G1JMK2_9PLEO</name>
<dbReference type="AlphaFoldDB" id="A0A6G1JMK2"/>
<organism evidence="2 3">
    <name type="scientific">Lentithecium fluviatile CBS 122367</name>
    <dbReference type="NCBI Taxonomy" id="1168545"/>
    <lineage>
        <taxon>Eukaryota</taxon>
        <taxon>Fungi</taxon>
        <taxon>Dikarya</taxon>
        <taxon>Ascomycota</taxon>
        <taxon>Pezizomycotina</taxon>
        <taxon>Dothideomycetes</taxon>
        <taxon>Pleosporomycetidae</taxon>
        <taxon>Pleosporales</taxon>
        <taxon>Massarineae</taxon>
        <taxon>Lentitheciaceae</taxon>
        <taxon>Lentithecium</taxon>
    </lineage>
</organism>
<accession>A0A6G1JMK2</accession>
<feature type="region of interest" description="Disordered" evidence="1">
    <location>
        <begin position="36"/>
        <end position="56"/>
    </location>
</feature>
<evidence type="ECO:0000256" key="1">
    <source>
        <dbReference type="SAM" id="MobiDB-lite"/>
    </source>
</evidence>
<evidence type="ECO:0000313" key="3">
    <source>
        <dbReference type="Proteomes" id="UP000799291"/>
    </source>
</evidence>
<evidence type="ECO:0000313" key="2">
    <source>
        <dbReference type="EMBL" id="KAF2691383.1"/>
    </source>
</evidence>
<dbReference type="OrthoDB" id="4188135at2759"/>
<feature type="non-terminal residue" evidence="2">
    <location>
        <position position="1"/>
    </location>
</feature>
<dbReference type="Proteomes" id="UP000799291">
    <property type="component" value="Unassembled WGS sequence"/>
</dbReference>
<gene>
    <name evidence="2" type="ORF">K458DRAFT_285165</name>
</gene>
<reference evidence="2" key="1">
    <citation type="journal article" date="2020" name="Stud. Mycol.">
        <title>101 Dothideomycetes genomes: a test case for predicting lifestyles and emergence of pathogens.</title>
        <authorList>
            <person name="Haridas S."/>
            <person name="Albert R."/>
            <person name="Binder M."/>
            <person name="Bloem J."/>
            <person name="Labutti K."/>
            <person name="Salamov A."/>
            <person name="Andreopoulos B."/>
            <person name="Baker S."/>
            <person name="Barry K."/>
            <person name="Bills G."/>
            <person name="Bluhm B."/>
            <person name="Cannon C."/>
            <person name="Castanera R."/>
            <person name="Culley D."/>
            <person name="Daum C."/>
            <person name="Ezra D."/>
            <person name="Gonzalez J."/>
            <person name="Henrissat B."/>
            <person name="Kuo A."/>
            <person name="Liang C."/>
            <person name="Lipzen A."/>
            <person name="Lutzoni F."/>
            <person name="Magnuson J."/>
            <person name="Mondo S."/>
            <person name="Nolan M."/>
            <person name="Ohm R."/>
            <person name="Pangilinan J."/>
            <person name="Park H.-J."/>
            <person name="Ramirez L."/>
            <person name="Alfaro M."/>
            <person name="Sun H."/>
            <person name="Tritt A."/>
            <person name="Yoshinaga Y."/>
            <person name="Zwiers L.-H."/>
            <person name="Turgeon B."/>
            <person name="Goodwin S."/>
            <person name="Spatafora J."/>
            <person name="Crous P."/>
            <person name="Grigoriev I."/>
        </authorList>
    </citation>
    <scope>NUCLEOTIDE SEQUENCE</scope>
    <source>
        <strain evidence="2">CBS 122367</strain>
    </source>
</reference>